<feature type="domain" description="F-box" evidence="1">
    <location>
        <begin position="273"/>
        <end position="308"/>
    </location>
</feature>
<dbReference type="EMBL" id="CANHGI010000003">
    <property type="protein sequence ID" value="CAI5443981.1"/>
    <property type="molecule type" value="Genomic_DNA"/>
</dbReference>
<sequence>MDPKTRCIFTRCSKLCELDAKKSRFFIYGLSIDENESGYDSRLKFMFDEEENGFWLDFEWFTNSNQTIVVCSCLKSGKNTVIWTKLETGENQEVRLRYLRYYLEIYRKQLQFFRFNCSERFDFTLRHLDNLKKIEIGKTPKEWENIEDLPFLDENQLLKIDSIKLPKIGFSSEDLFNFQGKNGSFDEILDLNEANCKKYLNKLKNGEICVDFVEISKTNLDHAIFSGICEGVDGIRINFQSEDRRYLVTFDRDFVLKIETIEVFKKLDKFTCWPQLPPEIQQIVANKIELKTRWRFSQCSKKSENQALRSENYLYKIEVNGEDETPKIQFAFTDKPENDFWLKFIEKYEDQTIVLYKISKNGEAIVKWTEVVDGKPEDVRIKYLNNYIAKYGRAVKYFYYGAYAYRLRDIDISNFRNLDKIEIDDQCGGEYFDWLGLGYIDWNTIRRCKHILLYNEAVVNFEQLLEMDPLTADIECNELCKGNNFEIYLMKLKNGEIQRNLKNISLRETFDMKCINYEKFGPFLTKEINAYNRRHIFQAKNRIIEVFQQFEEREARWCIKSPYISIKIYGNS</sequence>
<dbReference type="Proteomes" id="UP001152747">
    <property type="component" value="Unassembled WGS sequence"/>
</dbReference>
<protein>
    <recommendedName>
        <fullName evidence="1">F-box domain-containing protein</fullName>
    </recommendedName>
</protein>
<name>A0A9P1N175_9PELO</name>
<dbReference type="InterPro" id="IPR001810">
    <property type="entry name" value="F-box_dom"/>
</dbReference>
<evidence type="ECO:0000259" key="1">
    <source>
        <dbReference type="Pfam" id="PF00646"/>
    </source>
</evidence>
<dbReference type="Pfam" id="PF00646">
    <property type="entry name" value="F-box"/>
    <property type="match status" value="1"/>
</dbReference>
<keyword evidence="3" id="KW-1185">Reference proteome</keyword>
<evidence type="ECO:0000313" key="2">
    <source>
        <dbReference type="EMBL" id="CAI5443981.1"/>
    </source>
</evidence>
<comment type="caution">
    <text evidence="2">The sequence shown here is derived from an EMBL/GenBank/DDBJ whole genome shotgun (WGS) entry which is preliminary data.</text>
</comment>
<reference evidence="2" key="1">
    <citation type="submission" date="2022-11" db="EMBL/GenBank/DDBJ databases">
        <authorList>
            <person name="Kikuchi T."/>
        </authorList>
    </citation>
    <scope>NUCLEOTIDE SEQUENCE</scope>
    <source>
        <strain evidence="2">PS1010</strain>
    </source>
</reference>
<proteinExistence type="predicted"/>
<organism evidence="2 3">
    <name type="scientific">Caenorhabditis angaria</name>
    <dbReference type="NCBI Taxonomy" id="860376"/>
    <lineage>
        <taxon>Eukaryota</taxon>
        <taxon>Metazoa</taxon>
        <taxon>Ecdysozoa</taxon>
        <taxon>Nematoda</taxon>
        <taxon>Chromadorea</taxon>
        <taxon>Rhabditida</taxon>
        <taxon>Rhabditina</taxon>
        <taxon>Rhabditomorpha</taxon>
        <taxon>Rhabditoidea</taxon>
        <taxon>Rhabditidae</taxon>
        <taxon>Peloderinae</taxon>
        <taxon>Caenorhabditis</taxon>
    </lineage>
</organism>
<gene>
    <name evidence="2" type="ORF">CAMP_LOCUS6618</name>
</gene>
<evidence type="ECO:0000313" key="3">
    <source>
        <dbReference type="Proteomes" id="UP001152747"/>
    </source>
</evidence>
<accession>A0A9P1N175</accession>
<dbReference type="AlphaFoldDB" id="A0A9P1N175"/>